<dbReference type="EMBL" id="SAEB01000007">
    <property type="protein sequence ID" value="RVD83783.1"/>
    <property type="molecule type" value="Genomic_DNA"/>
</dbReference>
<evidence type="ECO:0000256" key="1">
    <source>
        <dbReference type="SAM" id="MobiDB-lite"/>
    </source>
</evidence>
<dbReference type="AlphaFoldDB" id="A0A436ZYJ7"/>
<proteinExistence type="predicted"/>
<name>A0A436ZYJ7_ARTFL</name>
<dbReference type="Proteomes" id="UP000283090">
    <property type="component" value="Unassembled WGS sequence"/>
</dbReference>
<feature type="compositionally biased region" description="Basic and acidic residues" evidence="1">
    <location>
        <begin position="35"/>
        <end position="47"/>
    </location>
</feature>
<evidence type="ECO:0000313" key="3">
    <source>
        <dbReference type="Proteomes" id="UP000283090"/>
    </source>
</evidence>
<feature type="region of interest" description="Disordered" evidence="1">
    <location>
        <begin position="1"/>
        <end position="49"/>
    </location>
</feature>
<reference evidence="2 3" key="1">
    <citation type="submission" date="2019-01" db="EMBL/GenBank/DDBJ databases">
        <title>Intercellular communication is required for trap formation in the nematode-trapping fungus Duddingtonia flagrans.</title>
        <authorList>
            <person name="Youssar L."/>
            <person name="Wernet V."/>
            <person name="Hensel N."/>
            <person name="Hildebrandt H.-G."/>
            <person name="Fischer R."/>
        </authorList>
    </citation>
    <scope>NUCLEOTIDE SEQUENCE [LARGE SCALE GENOMIC DNA]</scope>
    <source>
        <strain evidence="2 3">CBS H-5679</strain>
    </source>
</reference>
<dbReference type="RefSeq" id="XP_067489327.1">
    <property type="nucleotide sequence ID" value="XM_067634837.1"/>
</dbReference>
<comment type="caution">
    <text evidence="2">The sequence shown here is derived from an EMBL/GenBank/DDBJ whole genome shotgun (WGS) entry which is preliminary data.</text>
</comment>
<sequence>MPQAHQNEVLPPANGSADFTLPVMPIKAPGTNSDDPSRGSDSEDYKPDLATLETLDYFRHLRNVDHL</sequence>
<gene>
    <name evidence="2" type="ORF">DFL_005560</name>
</gene>
<organism evidence="2 3">
    <name type="scientific">Arthrobotrys flagrans</name>
    <name type="common">Nematode-trapping fungus</name>
    <name type="synonym">Trichothecium flagrans</name>
    <dbReference type="NCBI Taxonomy" id="97331"/>
    <lineage>
        <taxon>Eukaryota</taxon>
        <taxon>Fungi</taxon>
        <taxon>Dikarya</taxon>
        <taxon>Ascomycota</taxon>
        <taxon>Pezizomycotina</taxon>
        <taxon>Orbiliomycetes</taxon>
        <taxon>Orbiliales</taxon>
        <taxon>Orbiliaceae</taxon>
        <taxon>Arthrobotrys</taxon>
    </lineage>
</organism>
<evidence type="ECO:0000313" key="2">
    <source>
        <dbReference type="EMBL" id="RVD83783.1"/>
    </source>
</evidence>
<protein>
    <submittedName>
        <fullName evidence="2">Uncharacterized protein</fullName>
    </submittedName>
</protein>
<dbReference type="VEuPathDB" id="FungiDB:DFL_005560"/>
<dbReference type="GeneID" id="93587871"/>
<accession>A0A436ZYJ7</accession>
<keyword evidence="3" id="KW-1185">Reference proteome</keyword>